<evidence type="ECO:0000313" key="3">
    <source>
        <dbReference type="EMBL" id="CAH1001128.1"/>
    </source>
</evidence>
<organism evidence="3 4">
    <name type="scientific">Neolewinella maritima</name>
    <dbReference type="NCBI Taxonomy" id="1383882"/>
    <lineage>
        <taxon>Bacteria</taxon>
        <taxon>Pseudomonadati</taxon>
        <taxon>Bacteroidota</taxon>
        <taxon>Saprospiria</taxon>
        <taxon>Saprospirales</taxon>
        <taxon>Lewinellaceae</taxon>
        <taxon>Neolewinella</taxon>
    </lineage>
</organism>
<gene>
    <name evidence="3" type="ORF">LEM8419_02055</name>
</gene>
<feature type="coiled-coil region" evidence="1">
    <location>
        <begin position="53"/>
        <end position="108"/>
    </location>
</feature>
<keyword evidence="2" id="KW-0732">Signal</keyword>
<reference evidence="3" key="1">
    <citation type="submission" date="2021-12" db="EMBL/GenBank/DDBJ databases">
        <authorList>
            <person name="Rodrigo-Torres L."/>
            <person name="Arahal R. D."/>
            <person name="Lucena T."/>
        </authorList>
    </citation>
    <scope>NUCLEOTIDE SEQUENCE</scope>
    <source>
        <strain evidence="3">CECT 8419</strain>
    </source>
</reference>
<name>A0ABN8F2F2_9BACT</name>
<dbReference type="RefSeq" id="WP_238751010.1">
    <property type="nucleotide sequence ID" value="NZ_CAKLPZ010000002.1"/>
</dbReference>
<dbReference type="EMBL" id="CAKLPZ010000002">
    <property type="protein sequence ID" value="CAH1001128.1"/>
    <property type="molecule type" value="Genomic_DNA"/>
</dbReference>
<dbReference type="SUPFAM" id="SSF110997">
    <property type="entry name" value="Sporulation related repeat"/>
    <property type="match status" value="1"/>
</dbReference>
<evidence type="ECO:0000256" key="2">
    <source>
        <dbReference type="SAM" id="SignalP"/>
    </source>
</evidence>
<proteinExistence type="predicted"/>
<feature type="chain" id="PRO_5045432054" description="SPOR domain-containing protein" evidence="2">
    <location>
        <begin position="23"/>
        <end position="213"/>
    </location>
</feature>
<evidence type="ECO:0000256" key="1">
    <source>
        <dbReference type="SAM" id="Coils"/>
    </source>
</evidence>
<sequence length="213" mass="23457">MRHLLPALAFLLLATSCSPKVAPVMGEDGTDYSARAAEYRENPGALRDFVEGCERAQNDMTTLRQQLASYESQQSEAQDQLATAEASAQQAYQEIQTLRQQVTTLEANQRPAEEMITDQPAVQVKGVVFQVQLGAYAKDQNKVQSDMATGDALDLTDQNGMQKVVVSRFRTYQNAANLRDRLQKMGVTGAFVVALNDGQRIDVQEAIRLSGQN</sequence>
<keyword evidence="4" id="KW-1185">Reference proteome</keyword>
<dbReference type="InterPro" id="IPR036680">
    <property type="entry name" value="SPOR-like_sf"/>
</dbReference>
<dbReference type="Gene3D" id="1.20.5.340">
    <property type="match status" value="1"/>
</dbReference>
<evidence type="ECO:0000313" key="4">
    <source>
        <dbReference type="Proteomes" id="UP000837803"/>
    </source>
</evidence>
<dbReference type="PROSITE" id="PS51257">
    <property type="entry name" value="PROKAR_LIPOPROTEIN"/>
    <property type="match status" value="1"/>
</dbReference>
<comment type="caution">
    <text evidence="3">The sequence shown here is derived from an EMBL/GenBank/DDBJ whole genome shotgun (WGS) entry which is preliminary data.</text>
</comment>
<feature type="signal peptide" evidence="2">
    <location>
        <begin position="1"/>
        <end position="22"/>
    </location>
</feature>
<protein>
    <recommendedName>
        <fullName evidence="5">SPOR domain-containing protein</fullName>
    </recommendedName>
</protein>
<accession>A0ABN8F2F2</accession>
<dbReference type="Proteomes" id="UP000837803">
    <property type="component" value="Unassembled WGS sequence"/>
</dbReference>
<keyword evidence="1" id="KW-0175">Coiled coil</keyword>
<evidence type="ECO:0008006" key="5">
    <source>
        <dbReference type="Google" id="ProtNLM"/>
    </source>
</evidence>